<feature type="domain" description="Cyclodeaminase/cyclohydrolase" evidence="1">
    <location>
        <begin position="11"/>
        <end position="191"/>
    </location>
</feature>
<evidence type="ECO:0000313" key="2">
    <source>
        <dbReference type="EMBL" id="CQR75028.1"/>
    </source>
</evidence>
<dbReference type="Pfam" id="PF04961">
    <property type="entry name" value="FTCD_C"/>
    <property type="match status" value="1"/>
</dbReference>
<reference evidence="3" key="1">
    <citation type="submission" date="2015-03" db="EMBL/GenBank/DDBJ databases">
        <authorList>
            <person name="Nijsse Bart"/>
        </authorList>
    </citation>
    <scope>NUCLEOTIDE SEQUENCE [LARGE SCALE GENOMIC DNA]</scope>
</reference>
<accession>A0A0U1L5R0</accession>
<proteinExistence type="predicted"/>
<dbReference type="EC" id="4.3.1.4" evidence="2"/>
<gene>
    <name evidence="2" type="ORF">SpAn4DRAFT_4392</name>
</gene>
<dbReference type="InterPro" id="IPR036178">
    <property type="entry name" value="Formintransfe-cycloase-like_sf"/>
</dbReference>
<dbReference type="Proteomes" id="UP000049855">
    <property type="component" value="Unassembled WGS sequence"/>
</dbReference>
<dbReference type="EMBL" id="CTRP01000016">
    <property type="protein sequence ID" value="CQR75028.1"/>
    <property type="molecule type" value="Genomic_DNA"/>
</dbReference>
<dbReference type="AlphaFoldDB" id="A0A0U1L5R0"/>
<dbReference type="SUPFAM" id="SSF101262">
    <property type="entry name" value="Methenyltetrahydrofolate cyclohydrolase-like"/>
    <property type="match status" value="1"/>
</dbReference>
<dbReference type="GO" id="GO:0030412">
    <property type="term" value="F:formimidoyltetrahydrofolate cyclodeaminase activity"/>
    <property type="evidence" value="ECO:0007669"/>
    <property type="project" value="UniProtKB-EC"/>
</dbReference>
<organism evidence="2 3">
    <name type="scientific">Sporomusa ovata</name>
    <dbReference type="NCBI Taxonomy" id="2378"/>
    <lineage>
        <taxon>Bacteria</taxon>
        <taxon>Bacillati</taxon>
        <taxon>Bacillota</taxon>
        <taxon>Negativicutes</taxon>
        <taxon>Selenomonadales</taxon>
        <taxon>Sporomusaceae</taxon>
        <taxon>Sporomusa</taxon>
    </lineage>
</organism>
<keyword evidence="2" id="KW-0456">Lyase</keyword>
<dbReference type="RefSeq" id="WP_021171251.1">
    <property type="nucleotide sequence ID" value="NZ_CTRP01000016.1"/>
</dbReference>
<dbReference type="Gene3D" id="1.20.120.680">
    <property type="entry name" value="Formiminotetrahydrofolate cyclodeaminase monomer, up-and-down helical bundle"/>
    <property type="match status" value="1"/>
</dbReference>
<evidence type="ECO:0000313" key="3">
    <source>
        <dbReference type="Proteomes" id="UP000049855"/>
    </source>
</evidence>
<sequence>MDEKMLVDLSIIDFANKVASYEPVVPAGGCVMALSGLMGVCLLEMSVDSAYGRPEGEEFADLLEIAKIQLTTLHSELLTYIEKDAEAYGRVLSAYKLPRVTLKETEHRQAEIQAAALFAIETPLKISAACISALEPGIMLLPKVKQGVLGDLKIGLLVIKTGIEGSLTAARINLPLIKDAQLVRVLQARINELQVKFDMAMTKVG</sequence>
<keyword evidence="3" id="KW-1185">Reference proteome</keyword>
<protein>
    <submittedName>
        <fullName evidence="2">Formiminotetrahydrofolate cyclodeaminase</fullName>
        <ecNumber evidence="2">4.3.1.4</ecNumber>
    </submittedName>
</protein>
<name>A0A0U1L5R0_9FIRM</name>
<evidence type="ECO:0000259" key="1">
    <source>
        <dbReference type="Pfam" id="PF04961"/>
    </source>
</evidence>
<dbReference type="InterPro" id="IPR007044">
    <property type="entry name" value="Cyclodeamin/CycHdrlase"/>
</dbReference>